<organism evidence="1 2">
    <name type="scientific">Naganishia cerealis</name>
    <dbReference type="NCBI Taxonomy" id="610337"/>
    <lineage>
        <taxon>Eukaryota</taxon>
        <taxon>Fungi</taxon>
        <taxon>Dikarya</taxon>
        <taxon>Basidiomycota</taxon>
        <taxon>Agaricomycotina</taxon>
        <taxon>Tremellomycetes</taxon>
        <taxon>Filobasidiales</taxon>
        <taxon>Filobasidiaceae</taxon>
        <taxon>Naganishia</taxon>
    </lineage>
</organism>
<name>A0ACC2WNH8_9TREE</name>
<dbReference type="EMBL" id="JASBWR010000002">
    <property type="protein sequence ID" value="KAJ9113303.1"/>
    <property type="molecule type" value="Genomic_DNA"/>
</dbReference>
<reference evidence="1" key="1">
    <citation type="submission" date="2023-04" db="EMBL/GenBank/DDBJ databases">
        <title>Draft Genome sequencing of Naganishia species isolated from polar environments using Oxford Nanopore Technology.</title>
        <authorList>
            <person name="Leo P."/>
            <person name="Venkateswaran K."/>
        </authorList>
    </citation>
    <scope>NUCLEOTIDE SEQUENCE</scope>
    <source>
        <strain evidence="1">MNA-CCFEE 5261</strain>
    </source>
</reference>
<accession>A0ACC2WNH8</accession>
<evidence type="ECO:0000313" key="2">
    <source>
        <dbReference type="Proteomes" id="UP001241377"/>
    </source>
</evidence>
<proteinExistence type="predicted"/>
<keyword evidence="2" id="KW-1185">Reference proteome</keyword>
<sequence>MDYSSLPFADGDLPTQITEPICFQLKKDGRSVTLLPVHDPKVVPNGLIETLRDEFNYIIEEGLTYPYHQKMDHDKFVSYWFQSFAAILLEGTYSSWKDVPNGNWSELFLGTFYVKPNYLGRCSHVCNAGFVVAHAKRGLGLGRELGAKYLVWGPQLGYAYSVFNLVFETNVASMRIWDSLGFEKIGYVKNVAALKGVKGLVGAYMYGKSFQGEDEETK</sequence>
<gene>
    <name evidence="1" type="ORF">QFC19_000221</name>
</gene>
<comment type="caution">
    <text evidence="1">The sequence shown here is derived from an EMBL/GenBank/DDBJ whole genome shotgun (WGS) entry which is preliminary data.</text>
</comment>
<evidence type="ECO:0000313" key="1">
    <source>
        <dbReference type="EMBL" id="KAJ9113303.1"/>
    </source>
</evidence>
<dbReference type="Proteomes" id="UP001241377">
    <property type="component" value="Unassembled WGS sequence"/>
</dbReference>
<protein>
    <submittedName>
        <fullName evidence="1">Uncharacterized protein</fullName>
    </submittedName>
</protein>